<evidence type="ECO:0000313" key="1">
    <source>
        <dbReference type="EMBL" id="AIJ49698.1"/>
    </source>
</evidence>
<sequence length="154" mass="17067">MFLCLPENQVPYPHQKVLFPKGGGYWGSVIKDGAAPMFIATVQPEGEPASERVTAMFADVEALRKLRDTQEPCRVVALHCVTYAKQQTNLATQSIEEVWVRSGRYGEKLVLKMSGAVDTYLDGHTMKPVLKTEGEDWVPLLEITASSAKRGSRN</sequence>
<gene>
    <name evidence="1" type="ORF">O987_28265</name>
</gene>
<organism evidence="1 2">
    <name type="scientific">Comamonas testosteroni TK102</name>
    <dbReference type="NCBI Taxonomy" id="1392005"/>
    <lineage>
        <taxon>Bacteria</taxon>
        <taxon>Pseudomonadati</taxon>
        <taxon>Pseudomonadota</taxon>
        <taxon>Betaproteobacteria</taxon>
        <taxon>Burkholderiales</taxon>
        <taxon>Comamonadaceae</taxon>
        <taxon>Comamonas</taxon>
    </lineage>
</organism>
<dbReference type="AlphaFoldDB" id="A0A076PVJ0"/>
<dbReference type="EMBL" id="CP006704">
    <property type="protein sequence ID" value="AIJ49698.1"/>
    <property type="molecule type" value="Genomic_DNA"/>
</dbReference>
<accession>A0A076PVJ0</accession>
<dbReference type="Proteomes" id="UP000028782">
    <property type="component" value="Chromosome"/>
</dbReference>
<name>A0A076PVJ0_COMTE</name>
<evidence type="ECO:0000313" key="2">
    <source>
        <dbReference type="Proteomes" id="UP000028782"/>
    </source>
</evidence>
<dbReference type="KEGG" id="ctes:O987_28265"/>
<reference evidence="1 2" key="1">
    <citation type="journal article" date="2014" name="Genome Announc.">
        <title>Complete Genome Sequence of Polychlorinated Biphenyl Degrader Comamonas testosteroni TK102 (NBRC 109938).</title>
        <authorList>
            <person name="Fukuda K."/>
            <person name="Hosoyama A."/>
            <person name="Tsuchikane K."/>
            <person name="Ohji S."/>
            <person name="Yamazoe A."/>
            <person name="Fujita N."/>
            <person name="Shintani M."/>
            <person name="Kimbara K."/>
        </authorList>
    </citation>
    <scope>NUCLEOTIDE SEQUENCE [LARGE SCALE GENOMIC DNA]</scope>
    <source>
        <strain evidence="1">TK102</strain>
    </source>
</reference>
<proteinExistence type="predicted"/>
<protein>
    <submittedName>
        <fullName evidence="1">Uncharacterized protein</fullName>
    </submittedName>
</protein>
<dbReference type="HOGENOM" id="CLU_1701253_0_0_4"/>